<proteinExistence type="predicted"/>
<keyword evidence="2" id="KW-1185">Reference proteome</keyword>
<organism evidence="1 2">
    <name type="scientific">Hahella chejuensis (strain KCTC 2396)</name>
    <dbReference type="NCBI Taxonomy" id="349521"/>
    <lineage>
        <taxon>Bacteria</taxon>
        <taxon>Pseudomonadati</taxon>
        <taxon>Pseudomonadota</taxon>
        <taxon>Gammaproteobacteria</taxon>
        <taxon>Oceanospirillales</taxon>
        <taxon>Hahellaceae</taxon>
        <taxon>Hahella</taxon>
    </lineage>
</organism>
<name>Q2SEV7_HAHCH</name>
<dbReference type="AlphaFoldDB" id="Q2SEV7"/>
<gene>
    <name evidence="1" type="ordered locus">HCH_04106</name>
</gene>
<sequence length="31" mass="3504">MLMESVVSMLMFLVAPMSQTGNLAFKTTYVY</sequence>
<evidence type="ECO:0000313" key="2">
    <source>
        <dbReference type="Proteomes" id="UP000000238"/>
    </source>
</evidence>
<reference evidence="1 2" key="1">
    <citation type="journal article" date="2005" name="Nucleic Acids Res.">
        <title>Genomic blueprint of Hahella chejuensis, a marine microbe producing an algicidal agent.</title>
        <authorList>
            <person name="Jeong H."/>
            <person name="Yim J.H."/>
            <person name="Lee C."/>
            <person name="Choi S.-H."/>
            <person name="Park Y.K."/>
            <person name="Yoon S.H."/>
            <person name="Hur C.-G."/>
            <person name="Kang H.-Y."/>
            <person name="Kim D."/>
            <person name="Lee H.H."/>
            <person name="Park K.H."/>
            <person name="Park S.-H."/>
            <person name="Park H.-S."/>
            <person name="Lee H.K."/>
            <person name="Oh T.K."/>
            <person name="Kim J.F."/>
        </authorList>
    </citation>
    <scope>NUCLEOTIDE SEQUENCE [LARGE SCALE GENOMIC DNA]</scope>
    <source>
        <strain evidence="1 2">KCTC 2396</strain>
    </source>
</reference>
<dbReference type="KEGG" id="hch:HCH_04106"/>
<dbReference type="Proteomes" id="UP000000238">
    <property type="component" value="Chromosome"/>
</dbReference>
<protein>
    <submittedName>
        <fullName evidence="1">Uncharacterized protein</fullName>
    </submittedName>
</protein>
<accession>Q2SEV7</accession>
<dbReference type="EMBL" id="CP000155">
    <property type="protein sequence ID" value="ABC30817.1"/>
    <property type="molecule type" value="Genomic_DNA"/>
</dbReference>
<evidence type="ECO:0000313" key="1">
    <source>
        <dbReference type="EMBL" id="ABC30817.1"/>
    </source>
</evidence>
<dbReference type="HOGENOM" id="CLU_3396806_0_0_6"/>